<dbReference type="GO" id="GO:0004527">
    <property type="term" value="F:exonuclease activity"/>
    <property type="evidence" value="ECO:0007669"/>
    <property type="project" value="UniProtKB-KW"/>
</dbReference>
<keyword evidence="3" id="KW-0255">Endonuclease</keyword>
<dbReference type="Pfam" id="PF03372">
    <property type="entry name" value="Exo_endo_phos"/>
    <property type="match status" value="1"/>
</dbReference>
<keyword evidence="3" id="KW-0540">Nuclease</keyword>
<keyword evidence="3" id="KW-0269">Exonuclease</keyword>
<dbReference type="Proteomes" id="UP000248014">
    <property type="component" value="Unassembled WGS sequence"/>
</dbReference>
<keyword evidence="3" id="KW-0378">Hydrolase</keyword>
<comment type="caution">
    <text evidence="3">The sequence shown here is derived from an EMBL/GenBank/DDBJ whole genome shotgun (WGS) entry which is preliminary data.</text>
</comment>
<dbReference type="Gene3D" id="3.60.10.10">
    <property type="entry name" value="Endonuclease/exonuclease/phosphatase"/>
    <property type="match status" value="1"/>
</dbReference>
<accession>A0A2V3UTX2</accession>
<proteinExistence type="predicted"/>
<feature type="domain" description="Endonuclease/exonuclease/phosphatase" evidence="2">
    <location>
        <begin position="103"/>
        <end position="307"/>
    </location>
</feature>
<keyword evidence="4" id="KW-1185">Reference proteome</keyword>
<dbReference type="EMBL" id="QJJM01000013">
    <property type="protein sequence ID" value="PXW71347.1"/>
    <property type="molecule type" value="Genomic_DNA"/>
</dbReference>
<dbReference type="SUPFAM" id="SSF56219">
    <property type="entry name" value="DNase I-like"/>
    <property type="match status" value="1"/>
</dbReference>
<keyword evidence="1" id="KW-0472">Membrane</keyword>
<dbReference type="AlphaFoldDB" id="A0A2V3UTX2"/>
<reference evidence="3 4" key="1">
    <citation type="submission" date="2018-05" db="EMBL/GenBank/DDBJ databases">
        <title>Genomic Encyclopedia of Type Strains, Phase IV (KMG-IV): sequencing the most valuable type-strain genomes for metagenomic binning, comparative biology and taxonomic classification.</title>
        <authorList>
            <person name="Goeker M."/>
        </authorList>
    </citation>
    <scope>NUCLEOTIDE SEQUENCE [LARGE SCALE GENOMIC DNA]</scope>
    <source>
        <strain evidence="3 4">DSM 3183</strain>
    </source>
</reference>
<organism evidence="3 4">
    <name type="scientific">Blastomonas natatoria</name>
    <dbReference type="NCBI Taxonomy" id="34015"/>
    <lineage>
        <taxon>Bacteria</taxon>
        <taxon>Pseudomonadati</taxon>
        <taxon>Pseudomonadota</taxon>
        <taxon>Alphaproteobacteria</taxon>
        <taxon>Sphingomonadales</taxon>
        <taxon>Sphingomonadaceae</taxon>
        <taxon>Blastomonas</taxon>
    </lineage>
</organism>
<feature type="transmembrane region" description="Helical" evidence="1">
    <location>
        <begin position="36"/>
        <end position="54"/>
    </location>
</feature>
<keyword evidence="1" id="KW-1133">Transmembrane helix</keyword>
<dbReference type="InterPro" id="IPR005135">
    <property type="entry name" value="Endo/exonuclease/phosphatase"/>
</dbReference>
<name>A0A2V3UTX2_9SPHN</name>
<dbReference type="InterPro" id="IPR036691">
    <property type="entry name" value="Endo/exonu/phosph_ase_sf"/>
</dbReference>
<dbReference type="OrthoDB" id="9796594at2"/>
<protein>
    <submittedName>
        <fullName evidence="3">Endonuclease/exonuclease/phosphatase (EEP) superfamily protein YafD</fullName>
    </submittedName>
</protein>
<evidence type="ECO:0000259" key="2">
    <source>
        <dbReference type="Pfam" id="PF03372"/>
    </source>
</evidence>
<evidence type="ECO:0000313" key="4">
    <source>
        <dbReference type="Proteomes" id="UP000248014"/>
    </source>
</evidence>
<dbReference type="GO" id="GO:0004519">
    <property type="term" value="F:endonuclease activity"/>
    <property type="evidence" value="ECO:0007669"/>
    <property type="project" value="UniProtKB-KW"/>
</dbReference>
<dbReference type="RefSeq" id="WP_110299891.1">
    <property type="nucleotide sequence ID" value="NZ_QJJM01000013.1"/>
</dbReference>
<keyword evidence="1" id="KW-0812">Transmembrane</keyword>
<sequence>MLRILVFALAALAATGTLLSLIPSYRWYIRMWDFPRVGLILIALLALALAIPVLSGWVRTLLVAVMLMVIGWQGFRIYPYTPLAKTEVAKAVINKENCISAFSFNVLQTNRDYQRTIDLIDREDPDIVLLLETDEGWEAALKPVIDRYPHRQSAPLPNLYGLIFLTRLPVEDSEITWLIDTETPSVFATISTGAGAKFRYIGLHPRPPQPGENTEKRDAEIAIAARHAKLTDLPVLAMGDFNDVAWSRTSQMFKRIGGYLDPRVGRGLYATFPANLPGLRWPLDHLFMSPDFTLVKMSVLENVGSDHLPVAATVCIAPRAAKILNDEPEAPDAADRKDMVMSIRDGKKAAVEEGTASGGKAPQP</sequence>
<evidence type="ECO:0000256" key="1">
    <source>
        <dbReference type="SAM" id="Phobius"/>
    </source>
</evidence>
<gene>
    <name evidence="3" type="ORF">C7451_11393</name>
</gene>
<evidence type="ECO:0000313" key="3">
    <source>
        <dbReference type="EMBL" id="PXW71347.1"/>
    </source>
</evidence>